<evidence type="ECO:0000256" key="2">
    <source>
        <dbReference type="ARBA" id="ARBA00005369"/>
    </source>
</evidence>
<evidence type="ECO:0000256" key="3">
    <source>
        <dbReference type="ARBA" id="ARBA00022490"/>
    </source>
</evidence>
<keyword evidence="6 7" id="KW-0949">S-adenosyl-L-methionine</keyword>
<accession>A0ABQ7K1J6</accession>
<evidence type="ECO:0000313" key="8">
    <source>
        <dbReference type="EMBL" id="KAG0288670.1"/>
    </source>
</evidence>
<comment type="catalytic activity">
    <reaction evidence="7">
        <text>[protein]-L-isoaspartate + S-adenosyl-L-methionine = [protein]-L-isoaspartate alpha-methyl ester + S-adenosyl-L-homocysteine</text>
        <dbReference type="Rhea" id="RHEA:12705"/>
        <dbReference type="Rhea" id="RHEA-COMP:12143"/>
        <dbReference type="Rhea" id="RHEA-COMP:12144"/>
        <dbReference type="ChEBI" id="CHEBI:57856"/>
        <dbReference type="ChEBI" id="CHEBI:59789"/>
        <dbReference type="ChEBI" id="CHEBI:90596"/>
        <dbReference type="ChEBI" id="CHEBI:90598"/>
        <dbReference type="EC" id="2.1.1.77"/>
    </reaction>
</comment>
<evidence type="ECO:0000256" key="7">
    <source>
        <dbReference type="RuleBase" id="RU003802"/>
    </source>
</evidence>
<dbReference type="EMBL" id="JAAAIM010000394">
    <property type="protein sequence ID" value="KAG0288670.1"/>
    <property type="molecule type" value="Genomic_DNA"/>
</dbReference>
<dbReference type="PANTHER" id="PTHR11579">
    <property type="entry name" value="PROTEIN-L-ISOASPARTATE O-METHYLTRANSFERASE"/>
    <property type="match status" value="1"/>
</dbReference>
<keyword evidence="3" id="KW-0963">Cytoplasm</keyword>
<dbReference type="Pfam" id="PF01135">
    <property type="entry name" value="PCMT"/>
    <property type="match status" value="1"/>
</dbReference>
<comment type="subcellular location">
    <subcellularLocation>
        <location evidence="1">Cytoplasm</location>
    </subcellularLocation>
</comment>
<gene>
    <name evidence="8" type="ORF">BGZ96_007563</name>
</gene>
<dbReference type="SUPFAM" id="SSF53335">
    <property type="entry name" value="S-adenosyl-L-methionine-dependent methyltransferases"/>
    <property type="match status" value="1"/>
</dbReference>
<dbReference type="InterPro" id="IPR000682">
    <property type="entry name" value="PCMT"/>
</dbReference>
<dbReference type="CDD" id="cd02440">
    <property type="entry name" value="AdoMet_MTases"/>
    <property type="match status" value="1"/>
</dbReference>
<keyword evidence="9" id="KW-1185">Reference proteome</keyword>
<evidence type="ECO:0000256" key="4">
    <source>
        <dbReference type="ARBA" id="ARBA00022603"/>
    </source>
</evidence>
<dbReference type="EC" id="2.1.1.77" evidence="7"/>
<dbReference type="PANTHER" id="PTHR11579:SF0">
    <property type="entry name" value="PROTEIN-L-ISOASPARTATE(D-ASPARTATE) O-METHYLTRANSFERASE"/>
    <property type="match status" value="1"/>
</dbReference>
<name>A0ABQ7K1J6_9FUNG</name>
<dbReference type="Gene3D" id="3.40.50.150">
    <property type="entry name" value="Vaccinia Virus protein VP39"/>
    <property type="match status" value="1"/>
</dbReference>
<dbReference type="InterPro" id="IPR029063">
    <property type="entry name" value="SAM-dependent_MTases_sf"/>
</dbReference>
<keyword evidence="5 7" id="KW-0808">Transferase</keyword>
<organism evidence="8 9">
    <name type="scientific">Linnemannia gamsii</name>
    <dbReference type="NCBI Taxonomy" id="64522"/>
    <lineage>
        <taxon>Eukaryota</taxon>
        <taxon>Fungi</taxon>
        <taxon>Fungi incertae sedis</taxon>
        <taxon>Mucoromycota</taxon>
        <taxon>Mortierellomycotina</taxon>
        <taxon>Mortierellomycetes</taxon>
        <taxon>Mortierellales</taxon>
        <taxon>Mortierellaceae</taxon>
        <taxon>Linnemannia</taxon>
    </lineage>
</organism>
<evidence type="ECO:0000256" key="6">
    <source>
        <dbReference type="ARBA" id="ARBA00022691"/>
    </source>
</evidence>
<keyword evidence="4 7" id="KW-0489">Methyltransferase</keyword>
<evidence type="ECO:0000256" key="5">
    <source>
        <dbReference type="ARBA" id="ARBA00022679"/>
    </source>
</evidence>
<dbReference type="NCBIfam" id="TIGR00080">
    <property type="entry name" value="pimt"/>
    <property type="match status" value="1"/>
</dbReference>
<comment type="caution">
    <text evidence="8">The sequence shown here is derived from an EMBL/GenBank/DDBJ whole genome shotgun (WGS) entry which is preliminary data.</text>
</comment>
<evidence type="ECO:0000313" key="9">
    <source>
        <dbReference type="Proteomes" id="UP001194696"/>
    </source>
</evidence>
<sequence>MAWRCSGVSNEDLISRLVQAKLITIPSVKAAMLAVDRGHFSRFKPYEDSPQTIGYNSTISAPHMHAAALESLALFLVPGAKALDVGSGSGYLTVCMAEMVGAEGRAVGVEHIPELVELAKKNTQKDHPQFLQDGRVAFHAADGRVGFPQHAPYDCIHVGAAANELHDKLVEQLKAPGRMFIPVGDQDGQAIYVVDKDKNGKVTKKKTMNVWYVPLTDAEHQRNR</sequence>
<dbReference type="PROSITE" id="PS01279">
    <property type="entry name" value="PCMT"/>
    <property type="match status" value="1"/>
</dbReference>
<reference evidence="8 9" key="1">
    <citation type="journal article" date="2020" name="Fungal Divers.">
        <title>Resolving the Mortierellaceae phylogeny through synthesis of multi-gene phylogenetics and phylogenomics.</title>
        <authorList>
            <person name="Vandepol N."/>
            <person name="Liber J."/>
            <person name="Desiro A."/>
            <person name="Na H."/>
            <person name="Kennedy M."/>
            <person name="Barry K."/>
            <person name="Grigoriev I.V."/>
            <person name="Miller A.N."/>
            <person name="O'Donnell K."/>
            <person name="Stajich J.E."/>
            <person name="Bonito G."/>
        </authorList>
    </citation>
    <scope>NUCLEOTIDE SEQUENCE [LARGE SCALE GENOMIC DNA]</scope>
    <source>
        <strain evidence="8 9">AD045</strain>
    </source>
</reference>
<dbReference type="Proteomes" id="UP001194696">
    <property type="component" value="Unassembled WGS sequence"/>
</dbReference>
<evidence type="ECO:0000256" key="1">
    <source>
        <dbReference type="ARBA" id="ARBA00004496"/>
    </source>
</evidence>
<proteinExistence type="inferred from homology"/>
<comment type="similarity">
    <text evidence="2 7">Belongs to the methyltransferase superfamily. L-isoaspartyl/D-aspartyl protein methyltransferase family.</text>
</comment>
<protein>
    <recommendedName>
        <fullName evidence="7">Protein-L-isoaspartate O-methyltransferase</fullName>
        <ecNumber evidence="7">2.1.1.77</ecNumber>
    </recommendedName>
</protein>